<protein>
    <submittedName>
        <fullName evidence="1">Uncharacterized conserved protein YehS, DUF1456 family</fullName>
    </submittedName>
</protein>
<accession>A0A1D3TR61</accession>
<reference evidence="1 2" key="1">
    <citation type="submission" date="2016-09" db="EMBL/GenBank/DDBJ databases">
        <authorList>
            <person name="Capua I."/>
            <person name="De Benedictis P."/>
            <person name="Joannis T."/>
            <person name="Lombin L.H."/>
            <person name="Cattoli G."/>
        </authorList>
    </citation>
    <scope>NUCLEOTIDE SEQUENCE [LARGE SCALE GENOMIC DNA]</scope>
    <source>
        <strain evidence="1 2">GluBS11</strain>
    </source>
</reference>
<dbReference type="AlphaFoldDB" id="A0A1D3TR61"/>
<dbReference type="Pfam" id="PF07308">
    <property type="entry name" value="DUF1456"/>
    <property type="match status" value="2"/>
</dbReference>
<dbReference type="STRING" id="1619234.SAMN05421730_1003228"/>
<dbReference type="PANTHER" id="PTHR37805:SF1">
    <property type="entry name" value="CYTOPLASMIC PROTEIN"/>
    <property type="match status" value="1"/>
</dbReference>
<sequence length="220" mass="25319">MGKPGRIECQYIQASKTVIMDEKDAYFRKFCYDVEMAYAFKERKMDNNDILIRLRYALDIKDTDLVEIFRLGGIEMTKEEVFDLFRKPKYDSDEETESDIDEAEDTEAAVKCSNFMLESFLNGFIIFKRGIRETAADSSEKPALAIRNNKSVNNVLLKKLKIALALSSEDMLEILALAGVVITKGELSAVFRKEGHKNYKECGDRYARNFLKGLAIRYRK</sequence>
<gene>
    <name evidence="1" type="ORF">SAMN05421730_1003228</name>
</gene>
<keyword evidence="2" id="KW-1185">Reference proteome</keyword>
<proteinExistence type="predicted"/>
<name>A0A1D3TR61_9FIRM</name>
<evidence type="ECO:0000313" key="2">
    <source>
        <dbReference type="Proteomes" id="UP000199315"/>
    </source>
</evidence>
<dbReference type="Proteomes" id="UP000199315">
    <property type="component" value="Unassembled WGS sequence"/>
</dbReference>
<dbReference type="PANTHER" id="PTHR37805">
    <property type="entry name" value="CYTOPLASMIC PROTEIN-RELATED"/>
    <property type="match status" value="1"/>
</dbReference>
<dbReference type="InterPro" id="IPR009921">
    <property type="entry name" value="YehS-like"/>
</dbReference>
<organism evidence="1 2">
    <name type="scientific">Anaerobium acetethylicum</name>
    <dbReference type="NCBI Taxonomy" id="1619234"/>
    <lineage>
        <taxon>Bacteria</taxon>
        <taxon>Bacillati</taxon>
        <taxon>Bacillota</taxon>
        <taxon>Clostridia</taxon>
        <taxon>Lachnospirales</taxon>
        <taxon>Lachnospiraceae</taxon>
        <taxon>Anaerobium</taxon>
    </lineage>
</organism>
<dbReference type="EMBL" id="FMKA01000003">
    <property type="protein sequence ID" value="SCP96155.1"/>
    <property type="molecule type" value="Genomic_DNA"/>
</dbReference>
<evidence type="ECO:0000313" key="1">
    <source>
        <dbReference type="EMBL" id="SCP96155.1"/>
    </source>
</evidence>